<dbReference type="RefSeq" id="WP_130356095.1">
    <property type="nucleotide sequence ID" value="NZ_SGXC01000001.1"/>
</dbReference>
<evidence type="ECO:0000313" key="3">
    <source>
        <dbReference type="EMBL" id="RZS84764.1"/>
    </source>
</evidence>
<dbReference type="AlphaFoldDB" id="A0A4Q7NIC2"/>
<name>A0A4Q7NIC2_9BURK</name>
<dbReference type="PROSITE" id="PS50995">
    <property type="entry name" value="HTH_MARR_2"/>
    <property type="match status" value="1"/>
</dbReference>
<proteinExistence type="predicted"/>
<protein>
    <submittedName>
        <fullName evidence="3">MarR family transcriptional regulator</fullName>
    </submittedName>
</protein>
<reference evidence="3 4" key="1">
    <citation type="submission" date="2019-02" db="EMBL/GenBank/DDBJ databases">
        <title>Genomic Encyclopedia of Type Strains, Phase IV (KMG-IV): sequencing the most valuable type-strain genomes for metagenomic binning, comparative biology and taxonomic classification.</title>
        <authorList>
            <person name="Goeker M."/>
        </authorList>
    </citation>
    <scope>NUCLEOTIDE SEQUENCE [LARGE SCALE GENOMIC DNA]</scope>
    <source>
        <strain evidence="3 4">K24</strain>
    </source>
</reference>
<dbReference type="Pfam" id="PF12802">
    <property type="entry name" value="MarR_2"/>
    <property type="match status" value="1"/>
</dbReference>
<evidence type="ECO:0000259" key="2">
    <source>
        <dbReference type="PROSITE" id="PS50995"/>
    </source>
</evidence>
<evidence type="ECO:0000256" key="1">
    <source>
        <dbReference type="SAM" id="MobiDB-lite"/>
    </source>
</evidence>
<feature type="region of interest" description="Disordered" evidence="1">
    <location>
        <begin position="1"/>
        <end position="31"/>
    </location>
</feature>
<dbReference type="PANTHER" id="PTHR33164:SF95">
    <property type="entry name" value="TRANSCRIPTIONAL REGULATOR"/>
    <property type="match status" value="1"/>
</dbReference>
<dbReference type="InterPro" id="IPR000835">
    <property type="entry name" value="HTH_MarR-typ"/>
</dbReference>
<dbReference type="EMBL" id="SGXC01000001">
    <property type="protein sequence ID" value="RZS84764.1"/>
    <property type="molecule type" value="Genomic_DNA"/>
</dbReference>
<dbReference type="OrthoDB" id="4549026at2"/>
<dbReference type="SMART" id="SM00347">
    <property type="entry name" value="HTH_MARR"/>
    <property type="match status" value="1"/>
</dbReference>
<feature type="domain" description="HTH marR-type" evidence="2">
    <location>
        <begin position="34"/>
        <end position="162"/>
    </location>
</feature>
<dbReference type="GO" id="GO:0003700">
    <property type="term" value="F:DNA-binding transcription factor activity"/>
    <property type="evidence" value="ECO:0007669"/>
    <property type="project" value="InterPro"/>
</dbReference>
<dbReference type="SUPFAM" id="SSF46785">
    <property type="entry name" value="Winged helix' DNA-binding domain"/>
    <property type="match status" value="1"/>
</dbReference>
<dbReference type="InterPro" id="IPR036390">
    <property type="entry name" value="WH_DNA-bd_sf"/>
</dbReference>
<sequence>MTRTPKSGPAAEKPGADRPADDSPSLIDDLNEHPGHLFRRAQQISTSVFYANLGEHITPIQFALLNAIQHHPGVDQVTLASLVGLDTSTTAATATRLEEKGLIERRLEVVLRRQRKLYLTGQGVRTMESMARGLTDMRTQLLSRLSPWEQETLMRLLRKFVEVNNEFSRAPLGEVSRLPKGKRNSA</sequence>
<gene>
    <name evidence="3" type="ORF">EV675_0783</name>
</gene>
<dbReference type="InterPro" id="IPR039422">
    <property type="entry name" value="MarR/SlyA-like"/>
</dbReference>
<dbReference type="Proteomes" id="UP000292445">
    <property type="component" value="Unassembled WGS sequence"/>
</dbReference>
<dbReference type="Gene3D" id="1.10.10.10">
    <property type="entry name" value="Winged helix-like DNA-binding domain superfamily/Winged helix DNA-binding domain"/>
    <property type="match status" value="1"/>
</dbReference>
<dbReference type="GO" id="GO:0006950">
    <property type="term" value="P:response to stress"/>
    <property type="evidence" value="ECO:0007669"/>
    <property type="project" value="TreeGrafter"/>
</dbReference>
<accession>A0A4Q7NIC2</accession>
<dbReference type="PANTHER" id="PTHR33164">
    <property type="entry name" value="TRANSCRIPTIONAL REGULATOR, MARR FAMILY"/>
    <property type="match status" value="1"/>
</dbReference>
<organism evidence="3 4">
    <name type="scientific">Pigmentiphaga kullae</name>
    <dbReference type="NCBI Taxonomy" id="151784"/>
    <lineage>
        <taxon>Bacteria</taxon>
        <taxon>Pseudomonadati</taxon>
        <taxon>Pseudomonadota</taxon>
        <taxon>Betaproteobacteria</taxon>
        <taxon>Burkholderiales</taxon>
        <taxon>Alcaligenaceae</taxon>
        <taxon>Pigmentiphaga</taxon>
    </lineage>
</organism>
<comment type="caution">
    <text evidence="3">The sequence shown here is derived from an EMBL/GenBank/DDBJ whole genome shotgun (WGS) entry which is preliminary data.</text>
</comment>
<dbReference type="InterPro" id="IPR036388">
    <property type="entry name" value="WH-like_DNA-bd_sf"/>
</dbReference>
<evidence type="ECO:0000313" key="4">
    <source>
        <dbReference type="Proteomes" id="UP000292445"/>
    </source>
</evidence>
<dbReference type="PRINTS" id="PR00598">
    <property type="entry name" value="HTHMARR"/>
</dbReference>
<keyword evidence="4" id="KW-1185">Reference proteome</keyword>